<dbReference type="SUPFAM" id="SSF51735">
    <property type="entry name" value="NAD(P)-binding Rossmann-fold domains"/>
    <property type="match status" value="1"/>
</dbReference>
<dbReference type="PRINTS" id="PR00081">
    <property type="entry name" value="GDHRDH"/>
</dbReference>
<dbReference type="InterPro" id="IPR036291">
    <property type="entry name" value="NAD(P)-bd_dom_sf"/>
</dbReference>
<evidence type="ECO:0000313" key="4">
    <source>
        <dbReference type="EMBL" id="KAJ3782093.1"/>
    </source>
</evidence>
<dbReference type="Gene3D" id="3.40.50.720">
    <property type="entry name" value="NAD(P)-binding Rossmann-like Domain"/>
    <property type="match status" value="1"/>
</dbReference>
<organism evidence="4 5">
    <name type="scientific">Lentinula aff. detonsa</name>
    <dbReference type="NCBI Taxonomy" id="2804958"/>
    <lineage>
        <taxon>Eukaryota</taxon>
        <taxon>Fungi</taxon>
        <taxon>Dikarya</taxon>
        <taxon>Basidiomycota</taxon>
        <taxon>Agaricomycotina</taxon>
        <taxon>Agaricomycetes</taxon>
        <taxon>Agaricomycetidae</taxon>
        <taxon>Agaricales</taxon>
        <taxon>Marasmiineae</taxon>
        <taxon>Omphalotaceae</taxon>
        <taxon>Lentinula</taxon>
    </lineage>
</organism>
<dbReference type="AlphaFoldDB" id="A0AA38KXI8"/>
<keyword evidence="5" id="KW-1185">Reference proteome</keyword>
<dbReference type="Proteomes" id="UP001163798">
    <property type="component" value="Unassembled WGS sequence"/>
</dbReference>
<gene>
    <name evidence="4" type="ORF">GGU10DRAFT_87676</name>
</gene>
<evidence type="ECO:0000256" key="3">
    <source>
        <dbReference type="ARBA" id="ARBA00023002"/>
    </source>
</evidence>
<evidence type="ECO:0000313" key="5">
    <source>
        <dbReference type="Proteomes" id="UP001163798"/>
    </source>
</evidence>
<evidence type="ECO:0000256" key="1">
    <source>
        <dbReference type="ARBA" id="ARBA00006484"/>
    </source>
</evidence>
<proteinExistence type="inferred from homology"/>
<dbReference type="EMBL" id="MU793500">
    <property type="protein sequence ID" value="KAJ3782093.1"/>
    <property type="molecule type" value="Genomic_DNA"/>
</dbReference>
<reference evidence="4" key="1">
    <citation type="submission" date="2022-08" db="EMBL/GenBank/DDBJ databases">
        <authorList>
            <consortium name="DOE Joint Genome Institute"/>
            <person name="Min B."/>
            <person name="Riley R."/>
            <person name="Sierra-Patev S."/>
            <person name="Naranjo-Ortiz M."/>
            <person name="Looney B."/>
            <person name="Konkel Z."/>
            <person name="Slot J.C."/>
            <person name="Sakamoto Y."/>
            <person name="Steenwyk J.L."/>
            <person name="Rokas A."/>
            <person name="Carro J."/>
            <person name="Camarero S."/>
            <person name="Ferreira P."/>
            <person name="Molpeceres G."/>
            <person name="Ruiz-Duenas F.J."/>
            <person name="Serrano A."/>
            <person name="Henrissat B."/>
            <person name="Drula E."/>
            <person name="Hughes K.W."/>
            <person name="Mata J.L."/>
            <person name="Ishikawa N.K."/>
            <person name="Vargas-Isla R."/>
            <person name="Ushijima S."/>
            <person name="Smith C.A."/>
            <person name="Ahrendt S."/>
            <person name="Andreopoulos W."/>
            <person name="He G."/>
            <person name="Labutti K."/>
            <person name="Lipzen A."/>
            <person name="Ng V."/>
            <person name="Sandor L."/>
            <person name="Barry K."/>
            <person name="Martinez A.T."/>
            <person name="Xiao Y."/>
            <person name="Gibbons J.G."/>
            <person name="Terashima K."/>
            <person name="Hibbett D.S."/>
            <person name="Grigoriev I.V."/>
        </authorList>
    </citation>
    <scope>NUCLEOTIDE SEQUENCE</scope>
    <source>
        <strain evidence="4">TFB10291</strain>
    </source>
</reference>
<evidence type="ECO:0008006" key="6">
    <source>
        <dbReference type="Google" id="ProtNLM"/>
    </source>
</evidence>
<dbReference type="InterPro" id="IPR020904">
    <property type="entry name" value="Sc_DH/Rdtase_CS"/>
</dbReference>
<dbReference type="InterPro" id="IPR002347">
    <property type="entry name" value="SDR_fam"/>
</dbReference>
<keyword evidence="2" id="KW-0521">NADP</keyword>
<sequence length="264" mass="28820">MAPSIDNSQCVLVTGATSGIGRALALAIAALPSHPKVIGVGRRKDRLAGLKDAGIDAEEFDVNADRVKTKNFVEEMIQKYPEIDTLVLAAGVQREVNFKKEVDLDAIATELHVNYFSILSMISFFMPHFMTKSASGQPCLIAPVTSGLAYIPAPWIANYSASKAALHSLCSSLRVQLEDTKIGVIEISPPLVESELHDAEGTTEALSKFWMPLSEYTKETIEGFQRGDNVVCNGMAKNAYEQFEKPKEQMVSEMAKRAATHSKK</sequence>
<name>A0AA38KXI8_9AGAR</name>
<comment type="similarity">
    <text evidence="1">Belongs to the short-chain dehydrogenases/reductases (SDR) family.</text>
</comment>
<dbReference type="PANTHER" id="PTHR44169">
    <property type="entry name" value="NADPH-DEPENDENT 1-ACYLDIHYDROXYACETONE PHOSPHATE REDUCTASE"/>
    <property type="match status" value="1"/>
</dbReference>
<dbReference type="Pfam" id="PF00106">
    <property type="entry name" value="adh_short"/>
    <property type="match status" value="1"/>
</dbReference>
<keyword evidence="3" id="KW-0560">Oxidoreductase</keyword>
<comment type="caution">
    <text evidence="4">The sequence shown here is derived from an EMBL/GenBank/DDBJ whole genome shotgun (WGS) entry which is preliminary data.</text>
</comment>
<dbReference type="PROSITE" id="PS00061">
    <property type="entry name" value="ADH_SHORT"/>
    <property type="match status" value="1"/>
</dbReference>
<dbReference type="GO" id="GO:0016491">
    <property type="term" value="F:oxidoreductase activity"/>
    <property type="evidence" value="ECO:0007669"/>
    <property type="project" value="UniProtKB-KW"/>
</dbReference>
<accession>A0AA38KXI8</accession>
<protein>
    <recommendedName>
        <fullName evidence="6">NAD(P)-binding protein</fullName>
    </recommendedName>
</protein>
<dbReference type="PANTHER" id="PTHR44169:SF6">
    <property type="entry name" value="NADPH-DEPENDENT 1-ACYLDIHYDROXYACETONE PHOSPHATE REDUCTASE"/>
    <property type="match status" value="1"/>
</dbReference>
<evidence type="ECO:0000256" key="2">
    <source>
        <dbReference type="ARBA" id="ARBA00022857"/>
    </source>
</evidence>